<evidence type="ECO:0000313" key="2">
    <source>
        <dbReference type="Proteomes" id="UP000196778"/>
    </source>
</evidence>
<gene>
    <name evidence="1" type="ORF">FM119_12080</name>
</gene>
<keyword evidence="2" id="KW-1185">Reference proteome</keyword>
<reference evidence="2" key="1">
    <citation type="submission" date="2017-02" db="EMBL/GenBank/DDBJ databases">
        <authorList>
            <person name="Dridi B."/>
        </authorList>
    </citation>
    <scope>NUCLEOTIDE SEQUENCE [LARGE SCALE GENOMIC DNA]</scope>
    <source>
        <strain evidence="2">EB411</strain>
    </source>
</reference>
<dbReference type="EMBL" id="FUKR01000071">
    <property type="protein sequence ID" value="SJN40613.1"/>
    <property type="molecule type" value="Genomic_DNA"/>
</dbReference>
<organism evidence="1 2">
    <name type="scientific">Mycetocola reblochoni REB411</name>
    <dbReference type="NCBI Taxonomy" id="1255698"/>
    <lineage>
        <taxon>Bacteria</taxon>
        <taxon>Bacillati</taxon>
        <taxon>Actinomycetota</taxon>
        <taxon>Actinomycetes</taxon>
        <taxon>Micrococcales</taxon>
        <taxon>Microbacteriaceae</taxon>
        <taxon>Mycetocola</taxon>
    </lineage>
</organism>
<dbReference type="Proteomes" id="UP000196778">
    <property type="component" value="Unassembled WGS sequence"/>
</dbReference>
<protein>
    <submittedName>
        <fullName evidence="1">Uncharacterized protein</fullName>
    </submittedName>
</protein>
<sequence length="44" mass="4951">MTMRIRTETAGARLRSRLAALMDSIIPESRRRTAARAPEGPRRA</sequence>
<name>A0A1R4K9B8_9MICO</name>
<evidence type="ECO:0000313" key="1">
    <source>
        <dbReference type="EMBL" id="SJN40613.1"/>
    </source>
</evidence>
<proteinExistence type="predicted"/>
<dbReference type="AlphaFoldDB" id="A0A1R4K9B8"/>
<accession>A0A1R4K9B8</accession>